<name>A0A1Y1ILI6_KLENI</name>
<dbReference type="Proteomes" id="UP000054558">
    <property type="component" value="Unassembled WGS sequence"/>
</dbReference>
<dbReference type="AlphaFoldDB" id="A0A1Y1ILI6"/>
<dbReference type="GO" id="GO:0016705">
    <property type="term" value="F:oxidoreductase activity, acting on paired donors, with incorporation or reduction of molecular oxygen"/>
    <property type="evidence" value="ECO:0007669"/>
    <property type="project" value="InterPro"/>
</dbReference>
<proteinExistence type="predicted"/>
<evidence type="ECO:0000313" key="1">
    <source>
        <dbReference type="EMBL" id="GAQ90001.1"/>
    </source>
</evidence>
<dbReference type="SUPFAM" id="SSF48264">
    <property type="entry name" value="Cytochrome P450"/>
    <property type="match status" value="1"/>
</dbReference>
<gene>
    <name evidence="1" type="ORF">KFL_005880040</name>
</gene>
<protein>
    <recommendedName>
        <fullName evidence="3">Cytochrome P450</fullName>
    </recommendedName>
</protein>
<dbReference type="InterPro" id="IPR036396">
    <property type="entry name" value="Cyt_P450_sf"/>
</dbReference>
<accession>A0A1Y1ILI6</accession>
<organism evidence="1 2">
    <name type="scientific">Klebsormidium nitens</name>
    <name type="common">Green alga</name>
    <name type="synonym">Ulothrix nitens</name>
    <dbReference type="NCBI Taxonomy" id="105231"/>
    <lineage>
        <taxon>Eukaryota</taxon>
        <taxon>Viridiplantae</taxon>
        <taxon>Streptophyta</taxon>
        <taxon>Klebsormidiophyceae</taxon>
        <taxon>Klebsormidiales</taxon>
        <taxon>Klebsormidiaceae</taxon>
        <taxon>Klebsormidium</taxon>
    </lineage>
</organism>
<dbReference type="OMA" id="GRICPGK"/>
<evidence type="ECO:0000313" key="2">
    <source>
        <dbReference type="Proteomes" id="UP000054558"/>
    </source>
</evidence>
<keyword evidence="2" id="KW-1185">Reference proteome</keyword>
<dbReference type="GO" id="GO:0020037">
    <property type="term" value="F:heme binding"/>
    <property type="evidence" value="ECO:0007669"/>
    <property type="project" value="InterPro"/>
</dbReference>
<dbReference type="Gene3D" id="1.10.630.10">
    <property type="entry name" value="Cytochrome P450"/>
    <property type="match status" value="1"/>
</dbReference>
<dbReference type="InterPro" id="IPR001128">
    <property type="entry name" value="Cyt_P450"/>
</dbReference>
<reference evidence="1 2" key="1">
    <citation type="journal article" date="2014" name="Nat. Commun.">
        <title>Klebsormidium flaccidum genome reveals primary factors for plant terrestrial adaptation.</title>
        <authorList>
            <person name="Hori K."/>
            <person name="Maruyama F."/>
            <person name="Fujisawa T."/>
            <person name="Togashi T."/>
            <person name="Yamamoto N."/>
            <person name="Seo M."/>
            <person name="Sato S."/>
            <person name="Yamada T."/>
            <person name="Mori H."/>
            <person name="Tajima N."/>
            <person name="Moriyama T."/>
            <person name="Ikeuchi M."/>
            <person name="Watanabe M."/>
            <person name="Wada H."/>
            <person name="Kobayashi K."/>
            <person name="Saito M."/>
            <person name="Masuda T."/>
            <person name="Sasaki-Sekimoto Y."/>
            <person name="Mashiguchi K."/>
            <person name="Awai K."/>
            <person name="Shimojima M."/>
            <person name="Masuda S."/>
            <person name="Iwai M."/>
            <person name="Nobusawa T."/>
            <person name="Narise T."/>
            <person name="Kondo S."/>
            <person name="Saito H."/>
            <person name="Sato R."/>
            <person name="Murakawa M."/>
            <person name="Ihara Y."/>
            <person name="Oshima-Yamada Y."/>
            <person name="Ohtaka K."/>
            <person name="Satoh M."/>
            <person name="Sonobe K."/>
            <person name="Ishii M."/>
            <person name="Ohtani R."/>
            <person name="Kanamori-Sato M."/>
            <person name="Honoki R."/>
            <person name="Miyazaki D."/>
            <person name="Mochizuki H."/>
            <person name="Umetsu J."/>
            <person name="Higashi K."/>
            <person name="Shibata D."/>
            <person name="Kamiya Y."/>
            <person name="Sato N."/>
            <person name="Nakamura Y."/>
            <person name="Tabata S."/>
            <person name="Ida S."/>
            <person name="Kurokawa K."/>
            <person name="Ohta H."/>
        </authorList>
    </citation>
    <scope>NUCLEOTIDE SEQUENCE [LARGE SCALE GENOMIC DNA]</scope>
    <source>
        <strain evidence="1 2">NIES-2285</strain>
    </source>
</reference>
<dbReference type="EMBL" id="DF237537">
    <property type="protein sequence ID" value="GAQ90001.1"/>
    <property type="molecule type" value="Genomic_DNA"/>
</dbReference>
<dbReference type="Pfam" id="PF00067">
    <property type="entry name" value="p450"/>
    <property type="match status" value="1"/>
</dbReference>
<evidence type="ECO:0008006" key="3">
    <source>
        <dbReference type="Google" id="ProtNLM"/>
    </source>
</evidence>
<dbReference type="GO" id="GO:0005506">
    <property type="term" value="F:iron ion binding"/>
    <property type="evidence" value="ECO:0007669"/>
    <property type="project" value="InterPro"/>
</dbReference>
<sequence>MKAVARARSQALCSAHPCSEKAPKPGLALQRGVADPRRNISLEHGGVLKRRAGNAETLFKLGHHQLPMDLRKRKTSVRATASAAAAVPLSSSPEASPLHRFVQAGLTTVSGGFDVTACFVKWSAAIQIFLLKHPNFLTKLVLALFYMYDALVSNLDKDPEQATLTTRKLKYLGPNFPAYSGLMVGDINVVKQLILGPQKRGPYIAWGRFVTKAFPDNMLLFMSDKAAGGTGEREQIKALLMDLFTSEAVVARGKDEVAQSLVSAFAKEVKGGEPDTFSFSTAYILYVVFGVTPDKATTELVTKGIVPYSIFRISPIGMFKWGLSDGEKKVRALLAQSPLVTGADLKGYDREKFLDALMPILYIAAIPGPATFISYTTALLPSSFKFDFGSDEANLNAMYEAMRAHPPVASVSSYLQQPTEIDIDGKRHLFPAGTKVMYSIKTASKDPSVHADALTVDVTRPNLAAHVLNFASFGPENFGRQCPGRMVAERLGMDLFRNLGNLEFRTTPIA</sequence>
<dbReference type="GO" id="GO:0004497">
    <property type="term" value="F:monooxygenase activity"/>
    <property type="evidence" value="ECO:0007669"/>
    <property type="project" value="InterPro"/>
</dbReference>